<keyword evidence="4" id="KW-0804">Transcription</keyword>
<evidence type="ECO:0000259" key="6">
    <source>
        <dbReference type="PROSITE" id="PS50811"/>
    </source>
</evidence>
<sequence length="231" mass="26831">MFPSFAAPTSLSLSHDRTAYQNPSSNSFQYHPVTNDDDTNEHFFEDILDNYHSLIDQPSYQDSIPLDFAAHLSRSNEQAPVLQEMTTVGTRYNQDYSCLDFADYFRTNDQNMHFQETITAGPCFENTDNSIKISFMPRPNNFHMQVEVMRERVHAGFKVALRMKTNLEVVDDGYKWRKYGKKKVKSSPYPRNYFKCSSEGCSVKKRIERDRDDSSYVITTYDGVHHHQSSS</sequence>
<keyword evidence="2" id="KW-0805">Transcription regulation</keyword>
<accession>A0A9R1UGG3</accession>
<proteinExistence type="predicted"/>
<gene>
    <name evidence="7" type="ORF">LSAT_V11C900471450</name>
</gene>
<dbReference type="InterPro" id="IPR044810">
    <property type="entry name" value="WRKY_plant"/>
</dbReference>
<dbReference type="AlphaFoldDB" id="A0A9R1UGG3"/>
<name>A0A9R1UGG3_LACSA</name>
<evidence type="ECO:0000313" key="8">
    <source>
        <dbReference type="Proteomes" id="UP000235145"/>
    </source>
</evidence>
<dbReference type="Pfam" id="PF03106">
    <property type="entry name" value="WRKY"/>
    <property type="match status" value="1"/>
</dbReference>
<evidence type="ECO:0000256" key="1">
    <source>
        <dbReference type="ARBA" id="ARBA00004123"/>
    </source>
</evidence>
<feature type="domain" description="WRKY" evidence="6">
    <location>
        <begin position="165"/>
        <end position="230"/>
    </location>
</feature>
<dbReference type="InterPro" id="IPR036576">
    <property type="entry name" value="WRKY_dom_sf"/>
</dbReference>
<dbReference type="EMBL" id="NBSK02000009">
    <property type="protein sequence ID" value="KAJ0186603.1"/>
    <property type="molecule type" value="Genomic_DNA"/>
</dbReference>
<dbReference type="PROSITE" id="PS50811">
    <property type="entry name" value="WRKY"/>
    <property type="match status" value="1"/>
</dbReference>
<keyword evidence="5" id="KW-0539">Nucleus</keyword>
<dbReference type="PANTHER" id="PTHR31221">
    <property type="entry name" value="WRKY TRANSCRIPTION FACTOR PROTEIN 1-RELATED"/>
    <property type="match status" value="1"/>
</dbReference>
<dbReference type="GO" id="GO:0005634">
    <property type="term" value="C:nucleus"/>
    <property type="evidence" value="ECO:0000318"/>
    <property type="project" value="GO_Central"/>
</dbReference>
<protein>
    <recommendedName>
        <fullName evidence="6">WRKY domain-containing protein</fullName>
    </recommendedName>
</protein>
<evidence type="ECO:0000256" key="2">
    <source>
        <dbReference type="ARBA" id="ARBA00023015"/>
    </source>
</evidence>
<keyword evidence="3" id="KW-0238">DNA-binding</keyword>
<dbReference type="GO" id="GO:0006355">
    <property type="term" value="P:regulation of DNA-templated transcription"/>
    <property type="evidence" value="ECO:0000318"/>
    <property type="project" value="GO_Central"/>
</dbReference>
<evidence type="ECO:0000256" key="3">
    <source>
        <dbReference type="ARBA" id="ARBA00023125"/>
    </source>
</evidence>
<comment type="subcellular location">
    <subcellularLocation>
        <location evidence="1">Nucleus</location>
    </subcellularLocation>
</comment>
<keyword evidence="8" id="KW-1185">Reference proteome</keyword>
<dbReference type="GO" id="GO:0000976">
    <property type="term" value="F:transcription cis-regulatory region binding"/>
    <property type="evidence" value="ECO:0000318"/>
    <property type="project" value="GO_Central"/>
</dbReference>
<dbReference type="PANTHER" id="PTHR31221:SF283">
    <property type="entry name" value="WRKY DOMAIN-CONTAINING PROTEIN"/>
    <property type="match status" value="1"/>
</dbReference>
<evidence type="ECO:0000313" key="7">
    <source>
        <dbReference type="EMBL" id="KAJ0186603.1"/>
    </source>
</evidence>
<dbReference type="SUPFAM" id="SSF118290">
    <property type="entry name" value="WRKY DNA-binding domain"/>
    <property type="match status" value="1"/>
</dbReference>
<dbReference type="InterPro" id="IPR003657">
    <property type="entry name" value="WRKY_dom"/>
</dbReference>
<dbReference type="Gene3D" id="2.20.25.80">
    <property type="entry name" value="WRKY domain"/>
    <property type="match status" value="1"/>
</dbReference>
<organism evidence="7 8">
    <name type="scientific">Lactuca sativa</name>
    <name type="common">Garden lettuce</name>
    <dbReference type="NCBI Taxonomy" id="4236"/>
    <lineage>
        <taxon>Eukaryota</taxon>
        <taxon>Viridiplantae</taxon>
        <taxon>Streptophyta</taxon>
        <taxon>Embryophyta</taxon>
        <taxon>Tracheophyta</taxon>
        <taxon>Spermatophyta</taxon>
        <taxon>Magnoliopsida</taxon>
        <taxon>eudicotyledons</taxon>
        <taxon>Gunneridae</taxon>
        <taxon>Pentapetalae</taxon>
        <taxon>asterids</taxon>
        <taxon>campanulids</taxon>
        <taxon>Asterales</taxon>
        <taxon>Asteraceae</taxon>
        <taxon>Cichorioideae</taxon>
        <taxon>Cichorieae</taxon>
        <taxon>Lactucinae</taxon>
        <taxon>Lactuca</taxon>
    </lineage>
</organism>
<evidence type="ECO:0000256" key="5">
    <source>
        <dbReference type="ARBA" id="ARBA00023242"/>
    </source>
</evidence>
<dbReference type="Proteomes" id="UP000235145">
    <property type="component" value="Unassembled WGS sequence"/>
</dbReference>
<comment type="caution">
    <text evidence="7">The sequence shown here is derived from an EMBL/GenBank/DDBJ whole genome shotgun (WGS) entry which is preliminary data.</text>
</comment>
<reference evidence="7 8" key="1">
    <citation type="journal article" date="2017" name="Nat. Commun.">
        <title>Genome assembly with in vitro proximity ligation data and whole-genome triplication in lettuce.</title>
        <authorList>
            <person name="Reyes-Chin-Wo S."/>
            <person name="Wang Z."/>
            <person name="Yang X."/>
            <person name="Kozik A."/>
            <person name="Arikit S."/>
            <person name="Song C."/>
            <person name="Xia L."/>
            <person name="Froenicke L."/>
            <person name="Lavelle D.O."/>
            <person name="Truco M.J."/>
            <person name="Xia R."/>
            <person name="Zhu S."/>
            <person name="Xu C."/>
            <person name="Xu H."/>
            <person name="Xu X."/>
            <person name="Cox K."/>
            <person name="Korf I."/>
            <person name="Meyers B.C."/>
            <person name="Michelmore R.W."/>
        </authorList>
    </citation>
    <scope>NUCLEOTIDE SEQUENCE [LARGE SCALE GENOMIC DNA]</scope>
    <source>
        <strain evidence="8">cv. Salinas</strain>
        <tissue evidence="7">Seedlings</tissue>
    </source>
</reference>
<dbReference type="GO" id="GO:0003700">
    <property type="term" value="F:DNA-binding transcription factor activity"/>
    <property type="evidence" value="ECO:0000318"/>
    <property type="project" value="GO_Central"/>
</dbReference>
<evidence type="ECO:0000256" key="4">
    <source>
        <dbReference type="ARBA" id="ARBA00023163"/>
    </source>
</evidence>
<dbReference type="SMART" id="SM00774">
    <property type="entry name" value="WRKY"/>
    <property type="match status" value="1"/>
</dbReference>